<dbReference type="EMBL" id="JABEZW010000006">
    <property type="protein sequence ID" value="MBA0766928.1"/>
    <property type="molecule type" value="Genomic_DNA"/>
</dbReference>
<accession>A0A7J9E265</accession>
<protein>
    <recommendedName>
        <fullName evidence="3">DUF4283 domain-containing protein</fullName>
    </recommendedName>
</protein>
<keyword evidence="2" id="KW-1185">Reference proteome</keyword>
<evidence type="ECO:0000313" key="2">
    <source>
        <dbReference type="Proteomes" id="UP000593568"/>
    </source>
</evidence>
<organism evidence="1 2">
    <name type="scientific">Gossypium trilobum</name>
    <dbReference type="NCBI Taxonomy" id="34281"/>
    <lineage>
        <taxon>Eukaryota</taxon>
        <taxon>Viridiplantae</taxon>
        <taxon>Streptophyta</taxon>
        <taxon>Embryophyta</taxon>
        <taxon>Tracheophyta</taxon>
        <taxon>Spermatophyta</taxon>
        <taxon>Magnoliopsida</taxon>
        <taxon>eudicotyledons</taxon>
        <taxon>Gunneridae</taxon>
        <taxon>Pentapetalae</taxon>
        <taxon>rosids</taxon>
        <taxon>malvids</taxon>
        <taxon>Malvales</taxon>
        <taxon>Malvaceae</taxon>
        <taxon>Malvoideae</taxon>
        <taxon>Gossypium</taxon>
    </lineage>
</organism>
<gene>
    <name evidence="1" type="ORF">Gotri_015919</name>
</gene>
<dbReference type="Proteomes" id="UP000593568">
    <property type="component" value="Unassembled WGS sequence"/>
</dbReference>
<evidence type="ECO:0008006" key="3">
    <source>
        <dbReference type="Google" id="ProtNLM"/>
    </source>
</evidence>
<evidence type="ECO:0000313" key="1">
    <source>
        <dbReference type="EMBL" id="MBA0766928.1"/>
    </source>
</evidence>
<sequence>MISIPTKMDMTASIEGIVREIERGFGISNMEDDVPSLVKVRDDGINCTDERSGIQVDGVIAKLGFPNSFRIEANGFAGGVWVVWNENILIDILELHPLMIYMRFKVGKDPLVFCAQWSMLAHNQ</sequence>
<dbReference type="AlphaFoldDB" id="A0A7J9E265"/>
<comment type="caution">
    <text evidence="1">The sequence shown here is derived from an EMBL/GenBank/DDBJ whole genome shotgun (WGS) entry which is preliminary data.</text>
</comment>
<proteinExistence type="predicted"/>
<name>A0A7J9E265_9ROSI</name>
<reference evidence="1 2" key="1">
    <citation type="journal article" date="2019" name="Genome Biol. Evol.">
        <title>Insights into the evolution of the New World diploid cottons (Gossypium, subgenus Houzingenia) based on genome sequencing.</title>
        <authorList>
            <person name="Grover C.E."/>
            <person name="Arick M.A. 2nd"/>
            <person name="Thrash A."/>
            <person name="Conover J.L."/>
            <person name="Sanders W.S."/>
            <person name="Peterson D.G."/>
            <person name="Frelichowski J.E."/>
            <person name="Scheffler J.A."/>
            <person name="Scheffler B.E."/>
            <person name="Wendel J.F."/>
        </authorList>
    </citation>
    <scope>NUCLEOTIDE SEQUENCE [LARGE SCALE GENOMIC DNA]</scope>
    <source>
        <strain evidence="1">8</strain>
        <tissue evidence="1">Leaf</tissue>
    </source>
</reference>